<evidence type="ECO:0008006" key="5">
    <source>
        <dbReference type="Google" id="ProtNLM"/>
    </source>
</evidence>
<feature type="region of interest" description="Disordered" evidence="1">
    <location>
        <begin position="197"/>
        <end position="285"/>
    </location>
</feature>
<proteinExistence type="predicted"/>
<name>A0ABX2B297_9BACT</name>
<accession>A0ABX2B297</accession>
<evidence type="ECO:0000313" key="4">
    <source>
        <dbReference type="Proteomes" id="UP000820977"/>
    </source>
</evidence>
<gene>
    <name evidence="3" type="ORF">HPS54_08690</name>
</gene>
<dbReference type="Proteomes" id="UP000820977">
    <property type="component" value="Unassembled WGS sequence"/>
</dbReference>
<evidence type="ECO:0000256" key="2">
    <source>
        <dbReference type="SAM" id="SignalP"/>
    </source>
</evidence>
<feature type="signal peptide" evidence="2">
    <location>
        <begin position="1"/>
        <end position="20"/>
    </location>
</feature>
<evidence type="ECO:0000313" key="3">
    <source>
        <dbReference type="EMBL" id="NPE25587.1"/>
    </source>
</evidence>
<dbReference type="EMBL" id="JABKKJ010000014">
    <property type="protein sequence ID" value="NPE25587.1"/>
    <property type="molecule type" value="Genomic_DNA"/>
</dbReference>
<protein>
    <recommendedName>
        <fullName evidence="5">DUF3300 domain-containing protein</fullName>
    </recommendedName>
</protein>
<comment type="caution">
    <text evidence="3">The sequence shown here is derived from an EMBL/GenBank/DDBJ whole genome shotgun (WGS) entry which is preliminary data.</text>
</comment>
<dbReference type="RefSeq" id="WP_172345053.1">
    <property type="nucleotide sequence ID" value="NZ_CASYYZ010000076.1"/>
</dbReference>
<organism evidence="3 4">
    <name type="scientific">Xylanibacter caecicola</name>
    <dbReference type="NCBI Taxonomy" id="2736294"/>
    <lineage>
        <taxon>Bacteria</taxon>
        <taxon>Pseudomonadati</taxon>
        <taxon>Bacteroidota</taxon>
        <taxon>Bacteroidia</taxon>
        <taxon>Bacteroidales</taxon>
        <taxon>Prevotellaceae</taxon>
        <taxon>Xylanibacter</taxon>
    </lineage>
</organism>
<reference evidence="3 4" key="1">
    <citation type="submission" date="2020-05" db="EMBL/GenBank/DDBJ databases">
        <title>Distinct polysaccharide utilization as determinants for interspecies competition between intestinal Prevotella spp.</title>
        <authorList>
            <person name="Galvez E.J.C."/>
            <person name="Iljazovic A."/>
            <person name="Strowig T."/>
        </authorList>
    </citation>
    <scope>NUCLEOTIDE SEQUENCE [LARGE SCALE GENOMIC DNA]</scope>
    <source>
        <strain evidence="3 4">PCHR</strain>
    </source>
</reference>
<evidence type="ECO:0000256" key="1">
    <source>
        <dbReference type="SAM" id="MobiDB-lite"/>
    </source>
</evidence>
<sequence>MRKLIFLSALILSVPVCSFAQDDLYFTPKKKDKVKQAEVRDIPETTYYSGSDRDIDEYNRHGLSSYYQVLGSDTLGNDTIVVPSGTDISRIITSGKTAGYDDDDYAYSRRMSRFDDFYWYNSPWDYPYYYGSPYWYSRWGWYSPWYAGWYDPWYDPWYTGWYHPVYGGWHNHWYHPIWTGVTHRPYRGLTGTSHIGSFSRGKTTGNGRFGGSRGNINVNRNFGTKRNDRNNNFNNNSPQYNNNHQSPSYNSGSFGGSRGGSFGGSRGGGSIGSGGSRGGSFGGRR</sequence>
<keyword evidence="2" id="KW-0732">Signal</keyword>
<feature type="compositionally biased region" description="Polar residues" evidence="1">
    <location>
        <begin position="214"/>
        <end position="224"/>
    </location>
</feature>
<feature type="compositionally biased region" description="Gly residues" evidence="1">
    <location>
        <begin position="253"/>
        <end position="285"/>
    </location>
</feature>
<feature type="compositionally biased region" description="Low complexity" evidence="1">
    <location>
        <begin position="230"/>
        <end position="243"/>
    </location>
</feature>
<keyword evidence="4" id="KW-1185">Reference proteome</keyword>
<feature type="compositionally biased region" description="Polar residues" evidence="1">
    <location>
        <begin position="197"/>
        <end position="206"/>
    </location>
</feature>
<feature type="chain" id="PRO_5045971861" description="DUF3300 domain-containing protein" evidence="2">
    <location>
        <begin position="21"/>
        <end position="285"/>
    </location>
</feature>